<gene>
    <name evidence="4" type="ORF">METZ01_LOCUS45281</name>
</gene>
<dbReference type="Pfam" id="PF17262">
    <property type="entry name" value="Cas6b_C"/>
    <property type="match status" value="1"/>
</dbReference>
<dbReference type="Pfam" id="PF17955">
    <property type="entry name" value="Cas6b_N"/>
    <property type="match status" value="1"/>
</dbReference>
<protein>
    <recommendedName>
        <fullName evidence="5">Cas6b C-terminal domain-containing protein</fullName>
    </recommendedName>
</protein>
<name>A0A381RR96_9ZZZZ</name>
<evidence type="ECO:0000313" key="4">
    <source>
        <dbReference type="EMBL" id="SUZ92427.1"/>
    </source>
</evidence>
<evidence type="ECO:0008006" key="5">
    <source>
        <dbReference type="Google" id="ProtNLM"/>
    </source>
</evidence>
<accession>A0A381RR96</accession>
<dbReference type="EMBL" id="UINC01002058">
    <property type="protein sequence ID" value="SUZ92427.1"/>
    <property type="molecule type" value="Genomic_DNA"/>
</dbReference>
<dbReference type="AlphaFoldDB" id="A0A381RR96"/>
<proteinExistence type="predicted"/>
<evidence type="ECO:0000256" key="1">
    <source>
        <dbReference type="SAM" id="MobiDB-lite"/>
    </source>
</evidence>
<dbReference type="InterPro" id="IPR041528">
    <property type="entry name" value="Cas6b_N"/>
</dbReference>
<reference evidence="4" key="1">
    <citation type="submission" date="2018-05" db="EMBL/GenBank/DDBJ databases">
        <authorList>
            <person name="Lanie J.A."/>
            <person name="Ng W.-L."/>
            <person name="Kazmierczak K.M."/>
            <person name="Andrzejewski T.M."/>
            <person name="Davidsen T.M."/>
            <person name="Wayne K.J."/>
            <person name="Tettelin H."/>
            <person name="Glass J.I."/>
            <person name="Rusch D."/>
            <person name="Podicherti R."/>
            <person name="Tsui H.-C.T."/>
            <person name="Winkler M.E."/>
        </authorList>
    </citation>
    <scope>NUCLEOTIDE SEQUENCE</scope>
</reference>
<feature type="region of interest" description="Disordered" evidence="1">
    <location>
        <begin position="269"/>
        <end position="332"/>
    </location>
</feature>
<dbReference type="InterPro" id="IPR020209">
    <property type="entry name" value="Cas6b_C"/>
</dbReference>
<feature type="domain" description="Cas6b C-terminal" evidence="2">
    <location>
        <begin position="117"/>
        <end position="225"/>
    </location>
</feature>
<feature type="compositionally biased region" description="Basic residues" evidence="1">
    <location>
        <begin position="276"/>
        <end position="287"/>
    </location>
</feature>
<feature type="domain" description="Cas6b N-terminal" evidence="3">
    <location>
        <begin position="20"/>
        <end position="105"/>
    </location>
</feature>
<evidence type="ECO:0000259" key="2">
    <source>
        <dbReference type="Pfam" id="PF17262"/>
    </source>
</evidence>
<organism evidence="4">
    <name type="scientific">marine metagenome</name>
    <dbReference type="NCBI Taxonomy" id="408172"/>
    <lineage>
        <taxon>unclassified sequences</taxon>
        <taxon>metagenomes</taxon>
        <taxon>ecological metagenomes</taxon>
    </lineage>
</organism>
<sequence>MKNSEYFIKTGEPASVIVRLITDKPVKKTPYQVKGVFIKHYPKEEITPLLDGRYRKHFLYPRVQVKILNEQIYIIGIDKAADIVLAFSKKIQSLNFGNITFQVLDIETEHYTKQFKIIDRLLRYRFITPWIALNQTTGNNYHSLNNAERKNHLNRLLGQNIIFIAREMGVSINQKTYTKLLLNSLFPKPLDDNGLGAFYGGFQTNFILPNYIGLGNGITRGYGTIYGLYNLDEFNFDDKTFLKETQNSKPVEIKKTDPDLATIDIDQIQKTNNRFTPKKQGKRKKAGPVRVPKKENKNKSNLTNVPKPNKQEEVIDESKFNSPEYHKKQHKF</sequence>
<feature type="compositionally biased region" description="Basic and acidic residues" evidence="1">
    <location>
        <begin position="309"/>
        <end position="319"/>
    </location>
</feature>
<evidence type="ECO:0000259" key="3">
    <source>
        <dbReference type="Pfam" id="PF17955"/>
    </source>
</evidence>